<feature type="transmembrane region" description="Helical" evidence="5">
    <location>
        <begin position="177"/>
        <end position="195"/>
    </location>
</feature>
<name>A0ABQ8FFY1_9FUNG</name>
<feature type="transmembrane region" description="Helical" evidence="5">
    <location>
        <begin position="353"/>
        <end position="370"/>
    </location>
</feature>
<dbReference type="InterPro" id="IPR052185">
    <property type="entry name" value="IPC_Synthase-Related"/>
</dbReference>
<evidence type="ECO:0000256" key="1">
    <source>
        <dbReference type="ARBA" id="ARBA00004141"/>
    </source>
</evidence>
<protein>
    <recommendedName>
        <fullName evidence="6">Phosphatidic acid phosphatase type 2/haloperoxidase domain-containing protein</fullName>
    </recommendedName>
</protein>
<dbReference type="CDD" id="cd03386">
    <property type="entry name" value="PAP2_Aur1_like"/>
    <property type="match status" value="1"/>
</dbReference>
<sequence length="441" mass="48597">MSVGVSSQEYNHEPPYSLLHALSASTTKATLPATTPTALEARTAYVGSSSPLFIPQNSTSRARTRSSFCSDSQLPQFGNDETLQQLQLRPQSLYVYFNTPGCMSQIKMWTATLLPILLWLLLFTNCKYIPLEWRPEIHVNLLPALDNFFFSTGIRLSLSAVIAAALGLAWTRSVAMAGYFLLVPLVVALLCQLASVAPNPAMDLLLFLPYGLLHYLSPFVFVGWLYFYGTPGSISLFLKALGWQNIAGVVTQLIFPCAAPWYNDKFGFAPANYTMSGDPAGLVNIDTLLGTHMYTQLFNSSPLVFGAMPSLHSAFACLIMLFVMQTSRRSGYIAIAYVCWMWTATMYFRHHYIVDIVVGGLYSMVAFSIFKPSLETPVALSTSNTFSKGLLGGYFSVPAASTLSDSSTPFKTYYPTTKEYAQLPEMATHPHETTAFAVDIE</sequence>
<feature type="domain" description="Phosphatidic acid phosphatase type 2/haloperoxidase" evidence="6">
    <location>
        <begin position="236"/>
        <end position="371"/>
    </location>
</feature>
<feature type="transmembrane region" description="Helical" evidence="5">
    <location>
        <begin position="207"/>
        <end position="228"/>
    </location>
</feature>
<evidence type="ECO:0000256" key="2">
    <source>
        <dbReference type="ARBA" id="ARBA00022692"/>
    </source>
</evidence>
<feature type="transmembrane region" description="Helical" evidence="5">
    <location>
        <begin position="303"/>
        <end position="323"/>
    </location>
</feature>
<dbReference type="InterPro" id="IPR026841">
    <property type="entry name" value="Aur1/Ipt1"/>
</dbReference>
<proteinExistence type="predicted"/>
<keyword evidence="2 5" id="KW-0812">Transmembrane</keyword>
<evidence type="ECO:0000313" key="8">
    <source>
        <dbReference type="Proteomes" id="UP001648503"/>
    </source>
</evidence>
<dbReference type="PANTHER" id="PTHR31310">
    <property type="match status" value="1"/>
</dbReference>
<dbReference type="Pfam" id="PF14378">
    <property type="entry name" value="PAP2_3"/>
    <property type="match status" value="1"/>
</dbReference>
<gene>
    <name evidence="7" type="ORF">BASA50_005231</name>
</gene>
<evidence type="ECO:0000256" key="4">
    <source>
        <dbReference type="ARBA" id="ARBA00023136"/>
    </source>
</evidence>
<evidence type="ECO:0000313" key="7">
    <source>
        <dbReference type="EMBL" id="KAH6596191.1"/>
    </source>
</evidence>
<dbReference type="EMBL" id="JAFCIX010000242">
    <property type="protein sequence ID" value="KAH6596191.1"/>
    <property type="molecule type" value="Genomic_DNA"/>
</dbReference>
<feature type="transmembrane region" description="Helical" evidence="5">
    <location>
        <begin position="108"/>
        <end position="130"/>
    </location>
</feature>
<dbReference type="Proteomes" id="UP001648503">
    <property type="component" value="Unassembled WGS sequence"/>
</dbReference>
<comment type="subcellular location">
    <subcellularLocation>
        <location evidence="1">Membrane</location>
        <topology evidence="1">Multi-pass membrane protein</topology>
    </subcellularLocation>
</comment>
<organism evidence="7 8">
    <name type="scientific">Batrachochytrium salamandrivorans</name>
    <dbReference type="NCBI Taxonomy" id="1357716"/>
    <lineage>
        <taxon>Eukaryota</taxon>
        <taxon>Fungi</taxon>
        <taxon>Fungi incertae sedis</taxon>
        <taxon>Chytridiomycota</taxon>
        <taxon>Chytridiomycota incertae sedis</taxon>
        <taxon>Chytridiomycetes</taxon>
        <taxon>Rhizophydiales</taxon>
        <taxon>Rhizophydiales incertae sedis</taxon>
        <taxon>Batrachochytrium</taxon>
    </lineage>
</organism>
<feature type="transmembrane region" description="Helical" evidence="5">
    <location>
        <begin position="240"/>
        <end position="262"/>
    </location>
</feature>
<evidence type="ECO:0000256" key="3">
    <source>
        <dbReference type="ARBA" id="ARBA00022989"/>
    </source>
</evidence>
<reference evidence="7 8" key="1">
    <citation type="submission" date="2021-02" db="EMBL/GenBank/DDBJ databases">
        <title>Variation within the Batrachochytrium salamandrivorans European outbreak.</title>
        <authorList>
            <person name="Kelly M."/>
            <person name="Pasmans F."/>
            <person name="Shea T.P."/>
            <person name="Munoz J.F."/>
            <person name="Carranza S."/>
            <person name="Cuomo C.A."/>
            <person name="Martel A."/>
        </authorList>
    </citation>
    <scope>NUCLEOTIDE SEQUENCE [LARGE SCALE GENOMIC DNA]</scope>
    <source>
        <strain evidence="7 8">AMFP18/2</strain>
    </source>
</reference>
<dbReference type="InterPro" id="IPR000326">
    <property type="entry name" value="PAP2/HPO"/>
</dbReference>
<dbReference type="PANTHER" id="PTHR31310:SF7">
    <property type="entry name" value="PA-PHOSPHATASE RELATED-FAMILY PROTEIN DDB_G0268928"/>
    <property type="match status" value="1"/>
</dbReference>
<accession>A0ABQ8FFY1</accession>
<feature type="transmembrane region" description="Helical" evidence="5">
    <location>
        <begin position="150"/>
        <end position="170"/>
    </location>
</feature>
<keyword evidence="3 5" id="KW-1133">Transmembrane helix</keyword>
<feature type="transmembrane region" description="Helical" evidence="5">
    <location>
        <begin position="330"/>
        <end position="347"/>
    </location>
</feature>
<evidence type="ECO:0000256" key="5">
    <source>
        <dbReference type="SAM" id="Phobius"/>
    </source>
</evidence>
<evidence type="ECO:0000259" key="6">
    <source>
        <dbReference type="SMART" id="SM00014"/>
    </source>
</evidence>
<comment type="caution">
    <text evidence="7">The sequence shown here is derived from an EMBL/GenBank/DDBJ whole genome shotgun (WGS) entry which is preliminary data.</text>
</comment>
<keyword evidence="4 5" id="KW-0472">Membrane</keyword>
<keyword evidence="8" id="KW-1185">Reference proteome</keyword>
<dbReference type="SMART" id="SM00014">
    <property type="entry name" value="acidPPc"/>
    <property type="match status" value="1"/>
</dbReference>